<dbReference type="Pfam" id="PF12775">
    <property type="entry name" value="AAA_7"/>
    <property type="match status" value="1"/>
</dbReference>
<dbReference type="GO" id="GO:0097729">
    <property type="term" value="C:9+2 motile cilium"/>
    <property type="evidence" value="ECO:0007669"/>
    <property type="project" value="TreeGrafter"/>
</dbReference>
<dbReference type="Pfam" id="PF08393">
    <property type="entry name" value="DHC_N2"/>
    <property type="match status" value="1"/>
</dbReference>
<sequence>MGKDNCKAAVLCDSAELLRFEKLFSPFLDGIPRPFITVSTDARFGETFGFSFFGITPDHTNKTEVVYFPEFRENELFHAICVWENTTFSPSSRIGSHYSPYVGTFCFCGKGHHVSVTESRSKRRPVRVPIAIDEKNSTPTRSGRDFRTSLLIDLYEKMAIGFISHDRDSLRRIVILATQGANEGCKDIVKETVDELEKGYVRVIVHAIYDYLCQNSLFRRIISPLKLLTREEVATKSGTTSMVGSKAKRESLSGFNTSLAHIKSSLFWSSRTNPFFMKLHDLWLNTFDRLVIFNTTAFNWRTGADDFLSQLECSLRAAFTRIRIGFYTDVERILFTHIPRSNELLSMSSETFRESDLSRLFTTVRVFLCNRLRILMDDAISDLVSFLAAGGDTLISPTSARKIPLIEVHFTIGESGLPTSSSFAQLYFGIASLLDELFETANNLPTPETVIMRTIMFERKSLSSFDRESFPVKSVLWKYIAAACTVVEELMDKYSAFATIPVLNGIHFSYTTVEDIISHANLLRKGISAIGKVSPDVVFCGCIAINCSEIKKWYTKQWSSYLKGFLSVVHKDILSFLNSSLESCHRYNEQLMVVPSSVEELEKLQMCIRDAEALREEVGLNHSRRVCEYFEYLERLLIPVDPQLYEAAIKLVNCPQELHELTTNAKEVCKSRRPALIEKLGEYRSKLRGKIEMVSSGVTELLGLLGIDVCDICAQTCQELRVIVDDVIKGIDYVFYCEKSLEMECVDNFENAYPWLRVFDVLEQFWGSIFDSTRVKEYYRIPVNALNSEKVIDEVQRCRRLLHCSVRNLRGYPGLVCLGRQQEKMLADFESLQTLLMYLATPGLRKNHWKEIGRLLQLDRVQSYQVDSSVSLKQLLENGITDHIDELRLIVDPARLDFEAEAALEHMKSEAKKTRFIFECIEKVNGALILSPECRKSIFLQLNSFLGELSTLRQIESLSPYAMNSVLEFESFVERLKGTFITWEDIENEWVEVMRFGLTLEYVGEGEATGISVQEQKLLSEKILTINDTFKTLAMTLQKAQYTLFTAMIQENIQDHFAVARTVLTDIQKIISSSLGAKREAFPRFYFLDDASMLSFLSVHDVPKLKRHLAAMYSKVCDVGLEGSTITSFITSDGFTMKATTPIGIFPQPVEHWMKAFDTTLRSSLLHDIKTSVEDHYHTDTITWLTGSCVQVVDVALRIVCNRDLREAISIAGTAGVGAYARRSRDILDEYVRLAEEAMAADTRLILSGAIVFLLQHREELRLVTKSGVETVDELNTTPIVQTLLSGDKIAVQIMGFQVPYGMEVLGNYNLPVLTPEFVERALYNVLLSFKASYFPLITGGTNENFELEYYAQYLGRFCWFLQSHRELTLDGILRGLRGCLSTGAVFCLKDVELLNKDIVDKVAELLRAVELACRDKSGRLDGGTTTVEFQAGDTFLYVPKDPCFHAVLTAGRLGEIPTALSLAFRPIFMPQVDLTLLAQGTLQSLGFPQFINIGQRLSVMFSQLNDTLPTTFTIKGFLTIIRRAVACGEGTMAENLCTALLSQYWHAVHSDDRLWKLFEWNVIHTLGIPDHMWLDALEKFTSKSGFGGVLERFTLFMNFNRNVILLGSVYSGSLALWKSWAGDAHCVVLSHRLLTSKEMYGDDVHPGILASLAKSWDPLIAHTIVIEHANLSNFSSFFDGSGCVRIPSHSGPDFIPGSLTYLINIATSLDGASPRTIGGAAIFTLPDPVDWKEVLSRELHREPNHCPGVAFTVMSTIIQVMLDKGFMVNLCMQNEDLFGVACRCSKLYKRWYIYSRTNCSAECEYLTEDVFASQCAVFATAWSLMLQMQAGDIPVVTSLFKDARDLLIFFLRKIKLDEDSLLPPDEDLLNYVATPFGWRKLGSDSNEVGLTVSWALKFPELDPGQPAWTYSLPLLSRQRTLTHLECLTAAGQPVLVVGGRCQGKSTILSHMLRSKRWACKMVHNTTAYGPTRIQEGLLRSLSRTTSDLYTPSGQVLVLCVDDVHLAEGDNSHAMCLFGFIDRYSALCTPSVGYARIGDVVCVGSTLPTFSYEPEEENAVLRLRLPDFVEDELVAEVGGLITKFGEMRRGEEFCKRVNNFVVAAHHAAFNFINARHSEAHLDNNRAKSVTESLNTACELDEISILSFSDHKTETLFRLSYFRMLLRVTDSVMRILSTQLEDVDVIRGMFDAVCSSYMPLIKDDSHREELEADLLKIVSDTMQCTHEEVLCGAVDGPYIVERLKGIESLPVSKDIIRGWVEGYDEAVSGGHIDEESASNPEVTARLVPSAAGKAWLDSAASKWMRLSESSNGTVRREPVSYWTASLISDIHHCLRQQGTHVALIGPYGVGIRRALHIWVSAQRANATFFGRGCIAPGEEGKFKEDLADVLHRTCRGGGRMVVFIPHEVLSPLWPLSRLYAALCGGEVKELFAAEEQAYLLHGRRVVQRQNGKLTAAEEEQLQRRISSRLSIVAHFTSLEEMSRVSVAVPFVLQMLPVTLRTHDMLREHIDRAIDAEKALLVARGREKVDGEDGSKGFSRRSSYYAPLLSAEFPGLLNRPYSQLLCDIFSDLQTRMGINVECLDEFVTQTQRLRSFLCRANDEISQLLKIEGLPATILEKAEEYSNRSKQAEESRKEFNQKHKDLGDKLRKCEDYILRHGNETGLLQRKVKSLQLEIKEAEQTMQGRMDLVKKNLSSAKARLTAVRITQIKQFAGIMPTNKVTVLVKVISKVLGQDIPMSSLRETWERGKDIVTSPKFIAHIKDMNPDDFSYDSFANLYLPLRGIRFGESVPFGDALVGFLVAFMDAVRVSSELGKEKLQLDDTRRQLSHLQDKVDEASRNISEFKRKIAILEKEMSNAKEEARNMEMVMQDMAKRQRSLDFMMDVLDRFSLFHVPKETIKQEEEAKKGEGAVIAAAAHFALFAALPREARLNHHKVLRSFLNELGVPAPEDPEDPAVLLLYPSLKDMADNILLSACSISERVYIAALIQRIFLNCPYFCGTTAVFETVVKHCLTLMCEECVVVSVLQKGYQDAVIAAATSGSGLLLCDVHSLSLMKDLLPLLALLHTLPEAALTKKSVSCKIFDQTVEIKPTFFMTCVSSAPPSHEEVMYAARYRVVVINLDERSNLEEGARVVLLGSPTAYPGLLERDVFILQDKQEGEALCAFRDTLQEVRVTLSGDIDDLASNKDGVLERLDFLLRELHNLHMIVLRIVAQRKNMQKPWVSLWDGLQRGIRSAEGALSVIEGDILGRCWTWRKLEPFIFGATKLSQPLVRRISPNVFDKLPIGQKNFYATANFLESVVESMACGWPGELRGIFAWYVFSSVANGCRLLASFSGQLYNSNVAFHTVTQFEVLDRLIRRASNPVTKEMVKGFYAASTDSILTSIASDDSPSKDRADMQDASFCSPSGSPNAAGALKTDKELIFNLFRQWMCLNYRDCNKTCSNLYEGFFSAIKRKSADDDESYCIYDALENESGAFRCADGWAHACRSTALPLLLNGGNMHELAYYVRHQADKMKFSYRFLRVAKVWDFSYLMRYVYKCFHRSPINHSRGYCVMAVFVPPTNAKDEELLLQTIARKFSVMRRYGVCGSLRAGCPSRIPVFLFCAVYSASGTSRGALTNLMQQWCISLVVDSCLPRYHLLTVLESTFLTQPWKREGLTLFLGEEHKCSATSLTLSDTVRKSEREEPVLIPFGNVIELHAGICANTAALRAEVEAKGFCNVLQGLYQVSTTIDDLGIILLILSRANSGDGLEPHSLQSRSVVGAPAAHTGLSLRNTDFQKRVINERFYRLFNKVAYLVYTCRRRTSQGRFVVESVLHERGPMQALYDGRPCNSTVLEDVLKDGPTEEVLLATVRHSAAGFLHLCGDGLTVTAYRAMVDSVMRGRLYGIPFPLREGPTSLNTRLSVDAGGKKKSDDPLLPPDSAEVNSIISLLLPWEEANERGTLAALEGSGHRDVASRLRLAMTELKEWKQGSVLRLWIPALRHPKVLLNLLLADALEQKGDYYSSLEMSLVVTRRYTLLHDDILLVGATLSQQLEREISSHTMWDPSEMWWNKKPNAVEDENDVVIAVRFRKGCAEYVTQPSSELLWDLRRAGSVVEQNRDISSQRSNVLFLTEPNVSPSRTVEKRTLTPIPVVGVDLKSSAANPARPDTEQGNRMNISWQTLFELPLYVAYIAKQQNRPRRITSRSSAQMTSRGAVESRMGLGSLNPTSDDLGDSLGFFVAIL</sequence>
<gene>
    <name evidence="5" type="ORF">TCIL3000_0_05290</name>
</gene>
<dbReference type="InterPro" id="IPR026983">
    <property type="entry name" value="DHC"/>
</dbReference>
<dbReference type="EMBL" id="CAEQ01001454">
    <property type="protein sequence ID" value="CCD14292.1"/>
    <property type="molecule type" value="Genomic_DNA"/>
</dbReference>
<reference evidence="6" key="1">
    <citation type="submission" date="2011-07" db="EMBL/GenBank/DDBJ databases">
        <title>Divergent evolution of antigenic variation in African trypanosomes.</title>
        <authorList>
            <person name="Jackson A.P."/>
            <person name="Berry A."/>
            <person name="Allison H.C."/>
            <person name="Burton P."/>
            <person name="Anderson J."/>
            <person name="Aslett M."/>
            <person name="Brown R."/>
            <person name="Corton N."/>
            <person name="Harris D."/>
            <person name="Hauser H."/>
            <person name="Gamble J."/>
            <person name="Gilderthorp R."/>
            <person name="McQuillan J."/>
            <person name="Quail M.A."/>
            <person name="Sanders M."/>
            <person name="Van Tonder A."/>
            <person name="Ginger M.L."/>
            <person name="Donelson J.E."/>
            <person name="Field M.C."/>
            <person name="Barry J.D."/>
            <person name="Berriman M."/>
            <person name="Hertz-Fowler C."/>
        </authorList>
    </citation>
    <scope>NUCLEOTIDE SEQUENCE [LARGE SCALE GENOMIC DNA]</scope>
    <source>
        <strain evidence="6">IL3000</strain>
    </source>
</reference>
<feature type="domain" description="Dynein heavy chain hydrolytic ATP-binding dynein motor region" evidence="4">
    <location>
        <begin position="1301"/>
        <end position="1523"/>
    </location>
</feature>
<feature type="coiled-coil region" evidence="1">
    <location>
        <begin position="2812"/>
        <end position="2874"/>
    </location>
</feature>
<dbReference type="VEuPathDB" id="TriTrypDB:TcIL3000_0_05290"/>
<accession>F9WAM2</accession>
<keyword evidence="6" id="KW-1185">Reference proteome</keyword>
<evidence type="ECO:0000313" key="5">
    <source>
        <dbReference type="EMBL" id="CCD14292.1"/>
    </source>
</evidence>
<dbReference type="GO" id="GO:0045505">
    <property type="term" value="F:dynein intermediate chain binding"/>
    <property type="evidence" value="ECO:0007669"/>
    <property type="project" value="InterPro"/>
</dbReference>
<evidence type="ECO:0000259" key="4">
    <source>
        <dbReference type="Pfam" id="PF12774"/>
    </source>
</evidence>
<feature type="region of interest" description="Disordered" evidence="2">
    <location>
        <begin position="4180"/>
        <end position="4207"/>
    </location>
</feature>
<dbReference type="InterPro" id="IPR027417">
    <property type="entry name" value="P-loop_NTPase"/>
</dbReference>
<dbReference type="Gene3D" id="3.40.50.300">
    <property type="entry name" value="P-loop containing nucleotide triphosphate hydrolases"/>
    <property type="match status" value="3"/>
</dbReference>
<evidence type="ECO:0000256" key="1">
    <source>
        <dbReference type="SAM" id="Coils"/>
    </source>
</evidence>
<reference evidence="5 6" key="2">
    <citation type="journal article" date="2012" name="Proc. Natl. Acad. Sci. U.S.A.">
        <title>Antigenic diversity is generated by distinct evolutionary mechanisms in African trypanosome species.</title>
        <authorList>
            <person name="Jackson A.P."/>
            <person name="Berry A."/>
            <person name="Aslett M."/>
            <person name="Allison H.C."/>
            <person name="Burton P."/>
            <person name="Vavrova-Anderson J."/>
            <person name="Brown R."/>
            <person name="Browne H."/>
            <person name="Corton N."/>
            <person name="Hauser H."/>
            <person name="Gamble J."/>
            <person name="Gilderthorp R."/>
            <person name="Marcello L."/>
            <person name="McQuillan J."/>
            <person name="Otto T.D."/>
            <person name="Quail M.A."/>
            <person name="Sanders M.J."/>
            <person name="van Tonder A."/>
            <person name="Ginger M.L."/>
            <person name="Field M.C."/>
            <person name="Barry J.D."/>
            <person name="Hertz-Fowler C."/>
            <person name="Berriman M."/>
        </authorList>
    </citation>
    <scope>NUCLEOTIDE SEQUENCE [LARGE SCALE GENOMIC DNA]</scope>
    <source>
        <strain evidence="5 6">IL3000</strain>
    </source>
</reference>
<dbReference type="GO" id="GO:0005524">
    <property type="term" value="F:ATP binding"/>
    <property type="evidence" value="ECO:0007669"/>
    <property type="project" value="InterPro"/>
</dbReference>
<dbReference type="OMA" id="LINCGQH"/>
<feature type="domain" description="Dynein heavy chain linker" evidence="3">
    <location>
        <begin position="759"/>
        <end position="1171"/>
    </location>
</feature>
<name>F9WAM2_TRYCI</name>
<dbReference type="Pfam" id="PF12774">
    <property type="entry name" value="AAA_6"/>
    <property type="match status" value="1"/>
</dbReference>
<dbReference type="GO" id="GO:0008569">
    <property type="term" value="F:minus-end-directed microtubule motor activity"/>
    <property type="evidence" value="ECO:0007669"/>
    <property type="project" value="TreeGrafter"/>
</dbReference>
<proteinExistence type="predicted"/>
<keyword evidence="1" id="KW-0175">Coiled coil</keyword>
<dbReference type="Gene3D" id="3.20.180.20">
    <property type="entry name" value="Dynein heavy chain, N-terminal domain 2"/>
    <property type="match status" value="1"/>
</dbReference>
<dbReference type="GO" id="GO:0060294">
    <property type="term" value="P:cilium movement involved in cell motility"/>
    <property type="evidence" value="ECO:0007669"/>
    <property type="project" value="TreeGrafter"/>
</dbReference>
<dbReference type="GO" id="GO:0036156">
    <property type="term" value="C:inner dynein arm"/>
    <property type="evidence" value="ECO:0007669"/>
    <property type="project" value="TreeGrafter"/>
</dbReference>
<dbReference type="PANTHER" id="PTHR10676">
    <property type="entry name" value="DYNEIN HEAVY CHAIN FAMILY PROTEIN"/>
    <property type="match status" value="1"/>
</dbReference>
<organism evidence="5 6">
    <name type="scientific">Trypanosoma congolense (strain IL3000)</name>
    <dbReference type="NCBI Taxonomy" id="1068625"/>
    <lineage>
        <taxon>Eukaryota</taxon>
        <taxon>Discoba</taxon>
        <taxon>Euglenozoa</taxon>
        <taxon>Kinetoplastea</taxon>
        <taxon>Metakinetoplastina</taxon>
        <taxon>Trypanosomatida</taxon>
        <taxon>Trypanosomatidae</taxon>
        <taxon>Trypanosoma</taxon>
        <taxon>Nannomonas</taxon>
    </lineage>
</organism>
<dbReference type="Proteomes" id="UP000000702">
    <property type="component" value="Unassembled WGS sequence"/>
</dbReference>
<dbReference type="InterPro" id="IPR042228">
    <property type="entry name" value="Dynein_linker_3"/>
</dbReference>
<evidence type="ECO:0000313" key="6">
    <source>
        <dbReference type="Proteomes" id="UP000000702"/>
    </source>
</evidence>
<dbReference type="Gene3D" id="1.20.920.20">
    <property type="match status" value="1"/>
</dbReference>
<dbReference type="InterPro" id="IPR035699">
    <property type="entry name" value="AAA_6"/>
</dbReference>
<dbReference type="PANTHER" id="PTHR10676:SF242">
    <property type="entry name" value="DYNEIN AXONEMAL HEAVY CHAIN 3"/>
    <property type="match status" value="1"/>
</dbReference>
<dbReference type="GO" id="GO:0051959">
    <property type="term" value="F:dynein light intermediate chain binding"/>
    <property type="evidence" value="ECO:0007669"/>
    <property type="project" value="InterPro"/>
</dbReference>
<comment type="caution">
    <text evidence="5">The sequence shown here is derived from an EMBL/GenBank/DDBJ whole genome shotgun (WGS) entry which is preliminary data.</text>
</comment>
<dbReference type="InterPro" id="IPR013602">
    <property type="entry name" value="Dynein_heavy_linker"/>
</dbReference>
<feature type="coiled-coil region" evidence="1">
    <location>
        <begin position="2619"/>
        <end position="2681"/>
    </location>
</feature>
<evidence type="ECO:0000256" key="2">
    <source>
        <dbReference type="SAM" id="MobiDB-lite"/>
    </source>
</evidence>
<protein>
    <submittedName>
        <fullName evidence="5">WGS project CAEQ00000000 data, annotated contig 199</fullName>
    </submittedName>
</protein>
<evidence type="ECO:0000259" key="3">
    <source>
        <dbReference type="Pfam" id="PF08393"/>
    </source>
</evidence>